<dbReference type="GO" id="GO:0006000">
    <property type="term" value="P:fructose metabolic process"/>
    <property type="evidence" value="ECO:0007669"/>
    <property type="project" value="InterPro"/>
</dbReference>
<dbReference type="Ensembl" id="ENSJHYT00000014536.1">
    <property type="protein sequence ID" value="ENSJHYP00000012017.1"/>
    <property type="gene ID" value="ENSJHYG00000009370.1"/>
</dbReference>
<dbReference type="InterPro" id="IPR002173">
    <property type="entry name" value="Carboh/pur_kinase_PfkB_CS"/>
</dbReference>
<dbReference type="InterPro" id="IPR034093">
    <property type="entry name" value="KHK"/>
</dbReference>
<dbReference type="SUPFAM" id="SSF53613">
    <property type="entry name" value="Ribokinase-like"/>
    <property type="match status" value="1"/>
</dbReference>
<dbReference type="Proteomes" id="UP000694408">
    <property type="component" value="Unplaced"/>
</dbReference>
<dbReference type="Pfam" id="PF00294">
    <property type="entry name" value="PfkB"/>
    <property type="match status" value="1"/>
</dbReference>
<name>A0A8C5J4K3_JUNHY</name>
<sequence>MSLCPSLPVCPSVPVPGPAARAPCPVGAWPGGAPMATPPEGPAWRRALIGGGARGRGQGCARSRRGSVPVTVPVPVPVPEPGPAPVPVPPARGPGWRQRQAARRRSGGSCAWDWCAWTSSAWWRLSRPRTPTPGASLSAGSAAGTPPTRARCWRCWERPAPSWARWRPGPPLSKCGAGCAGLPHPRGTGPALHGPLGSAPGRPPVPRLRWRPSARSLSPLSFITADFQRRGVDTAHVAWQPRGEVPCACCLVNAASGSRTIVLHDTKLPDVTARDFERVDLSQYRWIHFEARNAAEQGAMLERLERYNRAAAPERRVRVSVELEKPREELLPLMGRGQVVFISKDLARHFGYQSAPEALRGLRGRIQPGATLICAWAEEGADALGPDGQLVHSDAFPPETLVDTLGAGDTFNAAVIFALAEGRSLKDALTFGCRIAGRKCGIQGFDGIV</sequence>
<dbReference type="InterPro" id="IPR052562">
    <property type="entry name" value="Ketohexokinase-related"/>
</dbReference>
<dbReference type="PROSITE" id="PS00584">
    <property type="entry name" value="PFKB_KINASES_2"/>
    <property type="match status" value="1"/>
</dbReference>
<protein>
    <recommendedName>
        <fullName evidence="4">Carbohydrate kinase PfkB domain-containing protein</fullName>
    </recommendedName>
</protein>
<evidence type="ECO:0000313" key="6">
    <source>
        <dbReference type="Proteomes" id="UP000694408"/>
    </source>
</evidence>
<dbReference type="InterPro" id="IPR011611">
    <property type="entry name" value="PfkB_dom"/>
</dbReference>
<reference evidence="5" key="1">
    <citation type="submission" date="2025-08" db="UniProtKB">
        <authorList>
            <consortium name="Ensembl"/>
        </authorList>
    </citation>
    <scope>IDENTIFICATION</scope>
</reference>
<reference evidence="5" key="2">
    <citation type="submission" date="2025-09" db="UniProtKB">
        <authorList>
            <consortium name="Ensembl"/>
        </authorList>
    </citation>
    <scope>IDENTIFICATION</scope>
</reference>
<evidence type="ECO:0000256" key="3">
    <source>
        <dbReference type="SAM" id="MobiDB-lite"/>
    </source>
</evidence>
<accession>A0A8C5J4K3</accession>
<keyword evidence="2" id="KW-0418">Kinase</keyword>
<feature type="domain" description="Carbohydrate kinase PfkB" evidence="4">
    <location>
        <begin position="222"/>
        <end position="437"/>
    </location>
</feature>
<dbReference type="GO" id="GO:0004454">
    <property type="term" value="F:ketohexokinase activity"/>
    <property type="evidence" value="ECO:0007669"/>
    <property type="project" value="InterPro"/>
</dbReference>
<proteinExistence type="predicted"/>
<dbReference type="InterPro" id="IPR029056">
    <property type="entry name" value="Ribokinase-like"/>
</dbReference>
<evidence type="ECO:0000259" key="4">
    <source>
        <dbReference type="Pfam" id="PF00294"/>
    </source>
</evidence>
<keyword evidence="6" id="KW-1185">Reference proteome</keyword>
<dbReference type="Gene3D" id="3.40.1190.20">
    <property type="match status" value="1"/>
</dbReference>
<evidence type="ECO:0000256" key="1">
    <source>
        <dbReference type="ARBA" id="ARBA00022679"/>
    </source>
</evidence>
<dbReference type="PANTHER" id="PTHR42774:SF3">
    <property type="entry name" value="KETOHEXOKINASE"/>
    <property type="match status" value="1"/>
</dbReference>
<dbReference type="AlphaFoldDB" id="A0A8C5J4K3"/>
<feature type="region of interest" description="Disordered" evidence="3">
    <location>
        <begin position="50"/>
        <end position="76"/>
    </location>
</feature>
<evidence type="ECO:0000256" key="2">
    <source>
        <dbReference type="ARBA" id="ARBA00022777"/>
    </source>
</evidence>
<dbReference type="GO" id="GO:0006753">
    <property type="term" value="P:nucleoside phosphate metabolic process"/>
    <property type="evidence" value="ECO:0007669"/>
    <property type="project" value="UniProtKB-ARBA"/>
</dbReference>
<keyword evidence="1" id="KW-0808">Transferase</keyword>
<dbReference type="PANTHER" id="PTHR42774">
    <property type="entry name" value="PHOSPHOTRANSFERASE SYSTEM TRANSPORT PROTEIN"/>
    <property type="match status" value="1"/>
</dbReference>
<evidence type="ECO:0000313" key="5">
    <source>
        <dbReference type="Ensembl" id="ENSJHYP00000012017.1"/>
    </source>
</evidence>
<organism evidence="5 6">
    <name type="scientific">Junco hyemalis</name>
    <name type="common">Dark-eyed junco</name>
    <dbReference type="NCBI Taxonomy" id="40217"/>
    <lineage>
        <taxon>Eukaryota</taxon>
        <taxon>Metazoa</taxon>
        <taxon>Chordata</taxon>
        <taxon>Craniata</taxon>
        <taxon>Vertebrata</taxon>
        <taxon>Euteleostomi</taxon>
        <taxon>Archelosauria</taxon>
        <taxon>Archosauria</taxon>
        <taxon>Dinosauria</taxon>
        <taxon>Saurischia</taxon>
        <taxon>Theropoda</taxon>
        <taxon>Coelurosauria</taxon>
        <taxon>Aves</taxon>
        <taxon>Neognathae</taxon>
        <taxon>Neoaves</taxon>
        <taxon>Telluraves</taxon>
        <taxon>Australaves</taxon>
        <taxon>Passeriformes</taxon>
        <taxon>Passerellidae</taxon>
        <taxon>Junco</taxon>
    </lineage>
</organism>
<dbReference type="CDD" id="cd01939">
    <property type="entry name" value="Ketohexokinase"/>
    <property type="match status" value="1"/>
</dbReference>